<dbReference type="Gene3D" id="3.40.50.720">
    <property type="entry name" value="NAD(P)-binding Rossmann-like Domain"/>
    <property type="match status" value="1"/>
</dbReference>
<dbReference type="InterPro" id="IPR057326">
    <property type="entry name" value="KR_dom"/>
</dbReference>
<dbReference type="PROSITE" id="PS00061">
    <property type="entry name" value="ADH_SHORT"/>
    <property type="match status" value="1"/>
</dbReference>
<evidence type="ECO:0000259" key="3">
    <source>
        <dbReference type="SMART" id="SM00822"/>
    </source>
</evidence>
<protein>
    <submittedName>
        <fullName evidence="4">NAD(P)-dependent dehydrogenase, short-chain alcohol dehydrogenase family</fullName>
    </submittedName>
</protein>
<keyword evidence="2" id="KW-0560">Oxidoreductase</keyword>
<dbReference type="PANTHER" id="PTHR24321">
    <property type="entry name" value="DEHYDROGENASES, SHORT CHAIN"/>
    <property type="match status" value="1"/>
</dbReference>
<evidence type="ECO:0000313" key="4">
    <source>
        <dbReference type="EMBL" id="SHH19480.1"/>
    </source>
</evidence>
<dbReference type="InterPro" id="IPR036291">
    <property type="entry name" value="NAD(P)-bd_dom_sf"/>
</dbReference>
<dbReference type="NCBIfam" id="NF005559">
    <property type="entry name" value="PRK07231.1"/>
    <property type="match status" value="1"/>
</dbReference>
<dbReference type="OrthoDB" id="9792355at2"/>
<name>A0A1M5R0B6_9BRAD</name>
<dbReference type="PRINTS" id="PR00081">
    <property type="entry name" value="GDHRDH"/>
</dbReference>
<dbReference type="FunFam" id="3.40.50.720:FF:000084">
    <property type="entry name" value="Short-chain dehydrogenase reductase"/>
    <property type="match status" value="1"/>
</dbReference>
<dbReference type="EMBL" id="LT670818">
    <property type="protein sequence ID" value="SHH19480.1"/>
    <property type="molecule type" value="Genomic_DNA"/>
</dbReference>
<sequence>MTGQVQGKVALVTGGASGIGAACAELLAREGASVAVTDIDELRGPELVAGINKAGHRAVFLHQDVTSEARWVEVVTEVEKRFGRLDILVSNAGIGISVPSITDMSLEDWRRQTAINLDGVFLSVKHCLPAMRRSGGGGSIIMVSSLAGLRGAPGLSGYCATKGGVRLFAKAIAMECASVGDGIRVNSVHPGIIDTPIWGKIPTEAAGRGQNAPIDPEERAKLATPLARAGHASEIAQGVLFLASDASSYVTGTELVIDGGMNAGGAVRRPVGS</sequence>
<dbReference type="Proteomes" id="UP000190675">
    <property type="component" value="Chromosome I"/>
</dbReference>
<comment type="similarity">
    <text evidence="1">Belongs to the short-chain dehydrogenases/reductases (SDR) family.</text>
</comment>
<accession>A0A1M5R0B6</accession>
<dbReference type="InterPro" id="IPR020904">
    <property type="entry name" value="Sc_DH/Rdtase_CS"/>
</dbReference>
<dbReference type="PRINTS" id="PR00080">
    <property type="entry name" value="SDRFAMILY"/>
</dbReference>
<gene>
    <name evidence="4" type="ORF">SAMN05444169_6255</name>
</gene>
<reference evidence="4 5" key="1">
    <citation type="submission" date="2016-11" db="EMBL/GenBank/DDBJ databases">
        <authorList>
            <person name="Jaros S."/>
            <person name="Januszkiewicz K."/>
            <person name="Wedrychowicz H."/>
        </authorList>
    </citation>
    <scope>NUCLEOTIDE SEQUENCE [LARGE SCALE GENOMIC DNA]</scope>
    <source>
        <strain evidence="4 5">GAS242</strain>
    </source>
</reference>
<dbReference type="Pfam" id="PF13561">
    <property type="entry name" value="adh_short_C2"/>
    <property type="match status" value="1"/>
</dbReference>
<dbReference type="SMART" id="SM00822">
    <property type="entry name" value="PKS_KR"/>
    <property type="match status" value="1"/>
</dbReference>
<evidence type="ECO:0000256" key="2">
    <source>
        <dbReference type="ARBA" id="ARBA00023002"/>
    </source>
</evidence>
<proteinExistence type="inferred from homology"/>
<evidence type="ECO:0000313" key="5">
    <source>
        <dbReference type="Proteomes" id="UP000190675"/>
    </source>
</evidence>
<dbReference type="GO" id="GO:0016491">
    <property type="term" value="F:oxidoreductase activity"/>
    <property type="evidence" value="ECO:0007669"/>
    <property type="project" value="UniProtKB-KW"/>
</dbReference>
<evidence type="ECO:0000256" key="1">
    <source>
        <dbReference type="ARBA" id="ARBA00006484"/>
    </source>
</evidence>
<dbReference type="PANTHER" id="PTHR24321:SF15">
    <property type="entry name" value="OXIDOREDUCTASE UCPA"/>
    <property type="match status" value="1"/>
</dbReference>
<feature type="domain" description="Ketoreductase" evidence="3">
    <location>
        <begin position="8"/>
        <end position="195"/>
    </location>
</feature>
<dbReference type="InterPro" id="IPR002347">
    <property type="entry name" value="SDR_fam"/>
</dbReference>
<organism evidence="4 5">
    <name type="scientific">Bradyrhizobium erythrophlei</name>
    <dbReference type="NCBI Taxonomy" id="1437360"/>
    <lineage>
        <taxon>Bacteria</taxon>
        <taxon>Pseudomonadati</taxon>
        <taxon>Pseudomonadota</taxon>
        <taxon>Alphaproteobacteria</taxon>
        <taxon>Hyphomicrobiales</taxon>
        <taxon>Nitrobacteraceae</taxon>
        <taxon>Bradyrhizobium</taxon>
    </lineage>
</organism>
<dbReference type="AlphaFoldDB" id="A0A1M5R0B6"/>
<dbReference type="SUPFAM" id="SSF51735">
    <property type="entry name" value="NAD(P)-binding Rossmann-fold domains"/>
    <property type="match status" value="1"/>
</dbReference>
<dbReference type="RefSeq" id="WP_079569227.1">
    <property type="nucleotide sequence ID" value="NZ_LT670818.1"/>
</dbReference>